<dbReference type="Pfam" id="PF01156">
    <property type="entry name" value="IU_nuc_hydro"/>
    <property type="match status" value="1"/>
</dbReference>
<sequence>MEKTSMSKGERRKRLSVPCEKLRLVLDTDAKNEIDDQFAIAWALKSTDRFEVEAVYAAPFSHDCLKAMFTGEKIEHAAGFTYAEAPGTGMEESYEEICKLYKLLGLSHENKVFRGSASYIADQGGAVESEAALDLVDRAMNGEGLLYVAAFGAITNIASAILIEPEIVNKIVVVWLGGQPLYFDHALEFNLMQDVAASQVLFNSGVPLVYIPCMNVASLLAVTEDEVKRRLMGATEIGDYLGQNVLDAFTNPQAAIFAAAMYRKSYLLRREDQDEEYLKQFQSQHVACSRIIWDVATIAFLKNPTWAPSTLEISPVLNDDLTWGEPDGSRHEIRVVNYCYRDLIFGDLFACLTGNGESR</sequence>
<dbReference type="AlphaFoldDB" id="A0A7X3MLY4"/>
<protein>
    <submittedName>
        <fullName evidence="4">Nucleoside hydrolase</fullName>
    </submittedName>
</protein>
<dbReference type="InterPro" id="IPR023186">
    <property type="entry name" value="IUNH"/>
</dbReference>
<gene>
    <name evidence="4" type="ORF">GN277_26980</name>
</gene>
<organism evidence="4 5">
    <name type="scientific">Sporofaciens musculi</name>
    <dbReference type="NCBI Taxonomy" id="2681861"/>
    <lineage>
        <taxon>Bacteria</taxon>
        <taxon>Bacillati</taxon>
        <taxon>Bacillota</taxon>
        <taxon>Clostridia</taxon>
        <taxon>Lachnospirales</taxon>
        <taxon>Lachnospiraceae</taxon>
        <taxon>Sporofaciens</taxon>
    </lineage>
</organism>
<dbReference type="InterPro" id="IPR036452">
    <property type="entry name" value="Ribo_hydro-like"/>
</dbReference>
<dbReference type="GO" id="GO:0008477">
    <property type="term" value="F:purine nucleosidase activity"/>
    <property type="evidence" value="ECO:0007669"/>
    <property type="project" value="TreeGrafter"/>
</dbReference>
<keyword evidence="1 4" id="KW-0378">Hydrolase</keyword>
<dbReference type="Gene3D" id="3.90.245.10">
    <property type="entry name" value="Ribonucleoside hydrolase-like"/>
    <property type="match status" value="1"/>
</dbReference>
<keyword evidence="5" id="KW-1185">Reference proteome</keyword>
<accession>A0A7X3MLY4</accession>
<feature type="domain" description="Inosine/uridine-preferring nucleoside hydrolase" evidence="3">
    <location>
        <begin position="24"/>
        <end position="307"/>
    </location>
</feature>
<dbReference type="PANTHER" id="PTHR12304:SF4">
    <property type="entry name" value="URIDINE NUCLEOSIDASE"/>
    <property type="match status" value="1"/>
</dbReference>
<dbReference type="SUPFAM" id="SSF53590">
    <property type="entry name" value="Nucleoside hydrolase"/>
    <property type="match status" value="1"/>
</dbReference>
<dbReference type="GO" id="GO:0006152">
    <property type="term" value="P:purine nucleoside catabolic process"/>
    <property type="evidence" value="ECO:0007669"/>
    <property type="project" value="TreeGrafter"/>
</dbReference>
<evidence type="ECO:0000256" key="1">
    <source>
        <dbReference type="ARBA" id="ARBA00022801"/>
    </source>
</evidence>
<comment type="caution">
    <text evidence="4">The sequence shown here is derived from an EMBL/GenBank/DDBJ whole genome shotgun (WGS) entry which is preliminary data.</text>
</comment>
<dbReference type="InterPro" id="IPR001910">
    <property type="entry name" value="Inosine/uridine_hydrolase_dom"/>
</dbReference>
<evidence type="ECO:0000259" key="3">
    <source>
        <dbReference type="Pfam" id="PF01156"/>
    </source>
</evidence>
<dbReference type="RefSeq" id="WP_159756069.1">
    <property type="nucleotide sequence ID" value="NZ_CASSPE010000012.1"/>
</dbReference>
<dbReference type="Proteomes" id="UP000460412">
    <property type="component" value="Unassembled WGS sequence"/>
</dbReference>
<keyword evidence="2" id="KW-0326">Glycosidase</keyword>
<dbReference type="EMBL" id="WUQX01000001">
    <property type="protein sequence ID" value="MXP78846.1"/>
    <property type="molecule type" value="Genomic_DNA"/>
</dbReference>
<dbReference type="GO" id="GO:0005829">
    <property type="term" value="C:cytosol"/>
    <property type="evidence" value="ECO:0007669"/>
    <property type="project" value="TreeGrafter"/>
</dbReference>
<reference evidence="4 5" key="1">
    <citation type="submission" date="2019-12" db="EMBL/GenBank/DDBJ databases">
        <title>Sporaefaciens musculi gen. nov., sp. nov., a novel bacterium isolated from the caecum of an obese mouse.</title>
        <authorList>
            <person name="Rasmussen T.S."/>
            <person name="Streidl T."/>
            <person name="Hitch T.C.A."/>
            <person name="Wortmann E."/>
            <person name="Deptula P."/>
            <person name="Hansen M."/>
            <person name="Nielsen D.S."/>
            <person name="Clavel T."/>
            <person name="Vogensen F.K."/>
        </authorList>
    </citation>
    <scope>NUCLEOTIDE SEQUENCE [LARGE SCALE GENOMIC DNA]</scope>
    <source>
        <strain evidence="4 5">WCA-9-b2</strain>
    </source>
</reference>
<evidence type="ECO:0000256" key="2">
    <source>
        <dbReference type="ARBA" id="ARBA00023295"/>
    </source>
</evidence>
<evidence type="ECO:0000313" key="4">
    <source>
        <dbReference type="EMBL" id="MXP78846.1"/>
    </source>
</evidence>
<name>A0A7X3MLY4_9FIRM</name>
<proteinExistence type="predicted"/>
<dbReference type="PANTHER" id="PTHR12304">
    <property type="entry name" value="INOSINE-URIDINE PREFERRING NUCLEOSIDE HYDROLASE"/>
    <property type="match status" value="1"/>
</dbReference>
<evidence type="ECO:0000313" key="5">
    <source>
        <dbReference type="Proteomes" id="UP000460412"/>
    </source>
</evidence>